<dbReference type="Pfam" id="PF13855">
    <property type="entry name" value="LRR_8"/>
    <property type="match status" value="1"/>
</dbReference>
<reference evidence="11" key="2">
    <citation type="submission" date="2014-03" db="EMBL/GenBank/DDBJ databases">
        <authorList>
            <person name="Genoscope - CEA"/>
        </authorList>
    </citation>
    <scope>NUCLEOTIDE SEQUENCE</scope>
</reference>
<dbReference type="PANTHER" id="PTHR45773">
    <property type="entry name" value="SLIT AND NTRK-LIKE PROTEIN 4-RELATED"/>
    <property type="match status" value="1"/>
</dbReference>
<evidence type="ECO:0000313" key="12">
    <source>
        <dbReference type="Proteomes" id="UP000193380"/>
    </source>
</evidence>
<comment type="subcellular location">
    <subcellularLocation>
        <location evidence="1">Membrane</location>
        <topology evidence="1">Single-pass type I membrane protein</topology>
    </subcellularLocation>
</comment>
<protein>
    <recommendedName>
        <fullName evidence="13">LRRNT domain-containing protein</fullName>
    </recommendedName>
</protein>
<organism evidence="11 12">
    <name type="scientific">Oncorhynchus mykiss</name>
    <name type="common">Rainbow trout</name>
    <name type="synonym">Salmo gairdneri</name>
    <dbReference type="NCBI Taxonomy" id="8022"/>
    <lineage>
        <taxon>Eukaryota</taxon>
        <taxon>Metazoa</taxon>
        <taxon>Chordata</taxon>
        <taxon>Craniata</taxon>
        <taxon>Vertebrata</taxon>
        <taxon>Euteleostomi</taxon>
        <taxon>Actinopterygii</taxon>
        <taxon>Neopterygii</taxon>
        <taxon>Teleostei</taxon>
        <taxon>Protacanthopterygii</taxon>
        <taxon>Salmoniformes</taxon>
        <taxon>Salmonidae</taxon>
        <taxon>Salmoninae</taxon>
        <taxon>Oncorhynchus</taxon>
    </lineage>
</organism>
<evidence type="ECO:0000256" key="6">
    <source>
        <dbReference type="ARBA" id="ARBA00022737"/>
    </source>
</evidence>
<accession>A0A060Y845</accession>
<dbReference type="FunFam" id="3.80.10.10:FF:000001">
    <property type="entry name" value="SLIT and NTRK-like family, member 1"/>
    <property type="match status" value="1"/>
</dbReference>
<dbReference type="GO" id="GO:0098982">
    <property type="term" value="C:GABA-ergic synapse"/>
    <property type="evidence" value="ECO:0007669"/>
    <property type="project" value="TreeGrafter"/>
</dbReference>
<dbReference type="Proteomes" id="UP000193380">
    <property type="component" value="Unassembled WGS sequence"/>
</dbReference>
<dbReference type="GO" id="GO:0098839">
    <property type="term" value="C:postsynaptic density membrane"/>
    <property type="evidence" value="ECO:0007669"/>
    <property type="project" value="TreeGrafter"/>
</dbReference>
<keyword evidence="7" id="KW-1133">Transmembrane helix</keyword>
<keyword evidence="5 10" id="KW-0732">Signal</keyword>
<dbReference type="GO" id="GO:0007409">
    <property type="term" value="P:axonogenesis"/>
    <property type="evidence" value="ECO:0007669"/>
    <property type="project" value="TreeGrafter"/>
</dbReference>
<dbReference type="SMART" id="SM00369">
    <property type="entry name" value="LRR_TYP"/>
    <property type="match status" value="5"/>
</dbReference>
<evidence type="ECO:0000256" key="1">
    <source>
        <dbReference type="ARBA" id="ARBA00004479"/>
    </source>
</evidence>
<proteinExistence type="inferred from homology"/>
<dbReference type="InterPro" id="IPR001611">
    <property type="entry name" value="Leu-rich_rpt"/>
</dbReference>
<sequence>MLWLSLLSVVVLGCVTPTQTHTHTPTPTSTHTPMVDSSEEEVDEPCFEPCTCEVKEGVLHVHCDGRGFTNASQVSQSWLRPFKLNLQRNSLRRLYSNGFLHHSNAVAINLGNNALQDIRAGAFHGLGTLRRLYLHENKLEVFRNDTFSGLEALEYLQADYNVIKRIDSGALRYLLKLRVLILNDNLIPALPPHLFRSLPVGVFQGISLSRLNLRNNHFLSLPVEGVLEHLTGLVQVDLQQNPWECRCGAAPLKRWLEGLSAVVVVGEVVCHSPEETTGTGV</sequence>
<gene>
    <name evidence="11" type="ORF">GSONMT00024167001</name>
</gene>
<reference evidence="11" key="1">
    <citation type="journal article" date="2014" name="Nat. Commun.">
        <title>The rainbow trout genome provides novel insights into evolution after whole-genome duplication in vertebrates.</title>
        <authorList>
            <person name="Berthelot C."/>
            <person name="Brunet F."/>
            <person name="Chalopin D."/>
            <person name="Juanchich A."/>
            <person name="Bernard M."/>
            <person name="Noel B."/>
            <person name="Bento P."/>
            <person name="Da Silva C."/>
            <person name="Labadie K."/>
            <person name="Alberti A."/>
            <person name="Aury J.M."/>
            <person name="Louis A."/>
            <person name="Dehais P."/>
            <person name="Bardou P."/>
            <person name="Montfort J."/>
            <person name="Klopp C."/>
            <person name="Cabau C."/>
            <person name="Gaspin C."/>
            <person name="Thorgaard G.H."/>
            <person name="Boussaha M."/>
            <person name="Quillet E."/>
            <person name="Guyomard R."/>
            <person name="Galiana D."/>
            <person name="Bobe J."/>
            <person name="Volff J.N."/>
            <person name="Genet C."/>
            <person name="Wincker P."/>
            <person name="Jaillon O."/>
            <person name="Roest Crollius H."/>
            <person name="Guiguen Y."/>
        </authorList>
    </citation>
    <scope>NUCLEOTIDE SEQUENCE [LARGE SCALE GENOMIC DNA]</scope>
</reference>
<evidence type="ECO:0000256" key="9">
    <source>
        <dbReference type="SAM" id="MobiDB-lite"/>
    </source>
</evidence>
<evidence type="ECO:0000256" key="5">
    <source>
        <dbReference type="ARBA" id="ARBA00022729"/>
    </source>
</evidence>
<evidence type="ECO:0000313" key="11">
    <source>
        <dbReference type="EMBL" id="CDQ88113.1"/>
    </source>
</evidence>
<feature type="compositionally biased region" description="Low complexity" evidence="9">
    <location>
        <begin position="19"/>
        <end position="33"/>
    </location>
</feature>
<evidence type="ECO:0000256" key="7">
    <source>
        <dbReference type="ARBA" id="ARBA00022989"/>
    </source>
</evidence>
<feature type="chain" id="PRO_5001595946" description="LRRNT domain-containing protein" evidence="10">
    <location>
        <begin position="21"/>
        <end position="281"/>
    </location>
</feature>
<dbReference type="SUPFAM" id="SSF52058">
    <property type="entry name" value="L domain-like"/>
    <property type="match status" value="1"/>
</dbReference>
<dbReference type="STRING" id="8022.A0A060Y845"/>
<dbReference type="PaxDb" id="8022-A0A060Y845"/>
<evidence type="ECO:0000256" key="10">
    <source>
        <dbReference type="SAM" id="SignalP"/>
    </source>
</evidence>
<keyword evidence="6" id="KW-0677">Repeat</keyword>
<dbReference type="AlphaFoldDB" id="A0A060Y845"/>
<dbReference type="EMBL" id="FR908382">
    <property type="protein sequence ID" value="CDQ88113.1"/>
    <property type="molecule type" value="Genomic_DNA"/>
</dbReference>
<evidence type="ECO:0000256" key="2">
    <source>
        <dbReference type="ARBA" id="ARBA00010439"/>
    </source>
</evidence>
<dbReference type="InterPro" id="IPR003591">
    <property type="entry name" value="Leu-rich_rpt_typical-subtyp"/>
</dbReference>
<keyword evidence="8" id="KW-0472">Membrane</keyword>
<evidence type="ECO:0008006" key="13">
    <source>
        <dbReference type="Google" id="ProtNLM"/>
    </source>
</evidence>
<keyword evidence="3" id="KW-0433">Leucine-rich repeat</keyword>
<feature type="region of interest" description="Disordered" evidence="9">
    <location>
        <begin position="19"/>
        <end position="38"/>
    </location>
</feature>
<evidence type="ECO:0000256" key="8">
    <source>
        <dbReference type="ARBA" id="ARBA00023136"/>
    </source>
</evidence>
<name>A0A060Y845_ONCMY</name>
<dbReference type="GO" id="GO:0051965">
    <property type="term" value="P:positive regulation of synapse assembly"/>
    <property type="evidence" value="ECO:0007669"/>
    <property type="project" value="TreeGrafter"/>
</dbReference>
<feature type="signal peptide" evidence="10">
    <location>
        <begin position="1"/>
        <end position="20"/>
    </location>
</feature>
<keyword evidence="4" id="KW-0812">Transmembrane</keyword>
<comment type="similarity">
    <text evidence="2">Belongs to the SLITRK family.</text>
</comment>
<dbReference type="InterPro" id="IPR032675">
    <property type="entry name" value="LRR_dom_sf"/>
</dbReference>
<evidence type="ECO:0000256" key="4">
    <source>
        <dbReference type="ARBA" id="ARBA00022692"/>
    </source>
</evidence>
<dbReference type="PANTHER" id="PTHR45773:SF9">
    <property type="entry name" value="SLIT AND NTRK-LIKE FAMILY, MEMBER 3B"/>
    <property type="match status" value="1"/>
</dbReference>
<evidence type="ECO:0000256" key="3">
    <source>
        <dbReference type="ARBA" id="ARBA00022614"/>
    </source>
</evidence>
<dbReference type="Gene3D" id="3.80.10.10">
    <property type="entry name" value="Ribonuclease Inhibitor"/>
    <property type="match status" value="1"/>
</dbReference>